<accession>A0A067CUE1</accession>
<evidence type="ECO:0000256" key="1">
    <source>
        <dbReference type="SAM" id="Coils"/>
    </source>
</evidence>
<dbReference type="EMBL" id="KK583194">
    <property type="protein sequence ID" value="KDO32875.1"/>
    <property type="molecule type" value="Genomic_DNA"/>
</dbReference>
<evidence type="ECO:0000313" key="4">
    <source>
        <dbReference type="Proteomes" id="UP000030745"/>
    </source>
</evidence>
<feature type="region of interest" description="Disordered" evidence="2">
    <location>
        <begin position="1"/>
        <end position="34"/>
    </location>
</feature>
<sequence>MRPAKAKATDPTRLNRFLDSPSTFNEESRNRPATHTGLVQRSWNGENCNVTPFARLDTRGKVIVLENDSIHTTVLGTKPAFDPTLHIRSLEENIVARAGAVQAGKNLVVLRPESVRNNATVAEATLGYNHVASATLQEGIMTPAQRRERQQFATASEKAAALQKRAEMKERRLVQLMRHQYPGGVMGLDGPSNPDTQIYGASANLLDRQQQHEQRQRNARETNLRCKTTSIPKLGYSYLTQDDSIKPAHVTKVCQERIKFPGSRLDTYGRLFNETPPVWHPERAQHLRNEGQAGRPFNVINGGRVEHYPPTIPEKTHLRETHPSMNIHSIYYKEHH</sequence>
<protein>
    <submittedName>
        <fullName evidence="3">Uncharacterized protein</fullName>
    </submittedName>
</protein>
<evidence type="ECO:0000256" key="2">
    <source>
        <dbReference type="SAM" id="MobiDB-lite"/>
    </source>
</evidence>
<evidence type="ECO:0000313" key="3">
    <source>
        <dbReference type="EMBL" id="KDO32875.1"/>
    </source>
</evidence>
<feature type="coiled-coil region" evidence="1">
    <location>
        <begin position="152"/>
        <end position="179"/>
    </location>
</feature>
<dbReference type="GeneID" id="24125115"/>
<name>A0A067CUE1_SAPPC</name>
<dbReference type="KEGG" id="spar:SPRG_02567"/>
<dbReference type="OMA" id="RNRPATH"/>
<reference evidence="3 4" key="1">
    <citation type="journal article" date="2013" name="PLoS Genet.">
        <title>Distinctive expansion of potential virulence genes in the genome of the oomycete fish pathogen Saprolegnia parasitica.</title>
        <authorList>
            <person name="Jiang R.H."/>
            <person name="de Bruijn I."/>
            <person name="Haas B.J."/>
            <person name="Belmonte R."/>
            <person name="Lobach L."/>
            <person name="Christie J."/>
            <person name="van den Ackerveken G."/>
            <person name="Bottin A."/>
            <person name="Bulone V."/>
            <person name="Diaz-Moreno S.M."/>
            <person name="Dumas B."/>
            <person name="Fan L."/>
            <person name="Gaulin E."/>
            <person name="Govers F."/>
            <person name="Grenville-Briggs L.J."/>
            <person name="Horner N.R."/>
            <person name="Levin J.Z."/>
            <person name="Mammella M."/>
            <person name="Meijer H.J."/>
            <person name="Morris P."/>
            <person name="Nusbaum C."/>
            <person name="Oome S."/>
            <person name="Phillips A.J."/>
            <person name="van Rooyen D."/>
            <person name="Rzeszutek E."/>
            <person name="Saraiva M."/>
            <person name="Secombes C.J."/>
            <person name="Seidl M.F."/>
            <person name="Snel B."/>
            <person name="Stassen J.H."/>
            <person name="Sykes S."/>
            <person name="Tripathy S."/>
            <person name="van den Berg H."/>
            <person name="Vega-Arreguin J.C."/>
            <person name="Wawra S."/>
            <person name="Young S.K."/>
            <person name="Zeng Q."/>
            <person name="Dieguez-Uribeondo J."/>
            <person name="Russ C."/>
            <person name="Tyler B.M."/>
            <person name="van West P."/>
        </authorList>
    </citation>
    <scope>NUCLEOTIDE SEQUENCE [LARGE SCALE GENOMIC DNA]</scope>
    <source>
        <strain evidence="3 4">CBS 223.65</strain>
    </source>
</reference>
<feature type="compositionally biased region" description="Polar residues" evidence="2">
    <location>
        <begin position="20"/>
        <end position="34"/>
    </location>
</feature>
<proteinExistence type="predicted"/>
<dbReference type="AlphaFoldDB" id="A0A067CUE1"/>
<organism evidence="3 4">
    <name type="scientific">Saprolegnia parasitica (strain CBS 223.65)</name>
    <dbReference type="NCBI Taxonomy" id="695850"/>
    <lineage>
        <taxon>Eukaryota</taxon>
        <taxon>Sar</taxon>
        <taxon>Stramenopiles</taxon>
        <taxon>Oomycota</taxon>
        <taxon>Saprolegniomycetes</taxon>
        <taxon>Saprolegniales</taxon>
        <taxon>Saprolegniaceae</taxon>
        <taxon>Saprolegnia</taxon>
    </lineage>
</organism>
<gene>
    <name evidence="3" type="ORF">SPRG_02567</name>
</gene>
<keyword evidence="4" id="KW-1185">Reference proteome</keyword>
<dbReference type="OrthoDB" id="417983at2759"/>
<dbReference type="VEuPathDB" id="FungiDB:SPRG_02567"/>
<keyword evidence="1" id="KW-0175">Coiled coil</keyword>
<dbReference type="Proteomes" id="UP000030745">
    <property type="component" value="Unassembled WGS sequence"/>
</dbReference>
<dbReference type="RefSeq" id="XP_012196526.1">
    <property type="nucleotide sequence ID" value="XM_012341136.1"/>
</dbReference>